<dbReference type="Pfam" id="PF03413">
    <property type="entry name" value="PepSY"/>
    <property type="match status" value="1"/>
</dbReference>
<reference evidence="4 5" key="1">
    <citation type="submission" date="2018-05" db="EMBL/GenBank/DDBJ databases">
        <title>Chitinophaga sp. nov., isolated from rhizosphere soil of Alhagi.</title>
        <authorList>
            <person name="Liu Y."/>
        </authorList>
    </citation>
    <scope>NUCLEOTIDE SEQUENCE [LARGE SCALE GENOMIC DNA]</scope>
    <source>
        <strain evidence="4 5">T22</strain>
    </source>
</reference>
<organism evidence="4 5">
    <name type="scientific">Chitinophaga alhagiae</name>
    <dbReference type="NCBI Taxonomy" id="2203219"/>
    <lineage>
        <taxon>Bacteria</taxon>
        <taxon>Pseudomonadati</taxon>
        <taxon>Bacteroidota</taxon>
        <taxon>Chitinophagia</taxon>
        <taxon>Chitinophagales</taxon>
        <taxon>Chitinophagaceae</taxon>
        <taxon>Chitinophaga</taxon>
    </lineage>
</organism>
<feature type="transmembrane region" description="Helical" evidence="2">
    <location>
        <begin position="365"/>
        <end position="387"/>
    </location>
</feature>
<dbReference type="RefSeq" id="WP_119078276.1">
    <property type="nucleotide sequence ID" value="NZ_CP029600.1"/>
</dbReference>
<dbReference type="PANTHER" id="PTHR34219">
    <property type="entry name" value="IRON-REGULATED INNER MEMBRANE PROTEIN-RELATED"/>
    <property type="match status" value="1"/>
</dbReference>
<dbReference type="PANTHER" id="PTHR34219:SF3">
    <property type="entry name" value="BLL7967 PROTEIN"/>
    <property type="match status" value="1"/>
</dbReference>
<feature type="region of interest" description="Disordered" evidence="1">
    <location>
        <begin position="390"/>
        <end position="412"/>
    </location>
</feature>
<feature type="domain" description="PepSY" evidence="3">
    <location>
        <begin position="73"/>
        <end position="128"/>
    </location>
</feature>
<name>A0ABM6WDI6_9BACT</name>
<feature type="transmembrane region" description="Helical" evidence="2">
    <location>
        <begin position="20"/>
        <end position="51"/>
    </location>
</feature>
<dbReference type="EMBL" id="CP029600">
    <property type="protein sequence ID" value="AWO02071.1"/>
    <property type="molecule type" value="Genomic_DNA"/>
</dbReference>
<dbReference type="InterPro" id="IPR025711">
    <property type="entry name" value="PepSY"/>
</dbReference>
<gene>
    <name evidence="4" type="ORF">DLD77_10370</name>
</gene>
<dbReference type="Proteomes" id="UP000246099">
    <property type="component" value="Chromosome"/>
</dbReference>
<feature type="transmembrane region" description="Helical" evidence="2">
    <location>
        <begin position="211"/>
        <end position="231"/>
    </location>
</feature>
<protein>
    <submittedName>
        <fullName evidence="4">Peptidase</fullName>
    </submittedName>
</protein>
<sequence>MTRNTSAAAKPKKKHARSLFYRICAWLHLWLGLVTGIIMVIVCVMACVWVFNDEITTLLEPETRVARQEAPVLPPSQLKAIADSLYPGKRMSYASYQQGKAAYVVLGEGRRGNITLRVNPYTGQVVSVQEKKEGEVDFFRWALNGHRFLWLPYKIGRPIVNYGTLIFVIILITGMVLWWPKKWNKSTREKSFFIKWKASFKRVNYDLHNVLGFYSLLAVLAMALTGMVYGIEWYSKSLYWATTGGKTLPPYGGGLTSDSLQAGRHFTPQQAMDAAWRQVVQRHPEAQGFFYSYADTSKPKSTISITIYPTAGKYYNHRNFQFDQHTAKMLPATTPAYEEASAGQKLRKMNYDIHVGSILGFPGKVLAFFGSLIGASLPVTGFIIWYGKKKKKPAGKRPPPGRKVAANMELSS</sequence>
<evidence type="ECO:0000256" key="2">
    <source>
        <dbReference type="SAM" id="Phobius"/>
    </source>
</evidence>
<feature type="transmembrane region" description="Helical" evidence="2">
    <location>
        <begin position="159"/>
        <end position="180"/>
    </location>
</feature>
<keyword evidence="2" id="KW-0472">Membrane</keyword>
<keyword evidence="2" id="KW-1133">Transmembrane helix</keyword>
<keyword evidence="2" id="KW-0812">Transmembrane</keyword>
<keyword evidence="5" id="KW-1185">Reference proteome</keyword>
<evidence type="ECO:0000259" key="3">
    <source>
        <dbReference type="Pfam" id="PF03413"/>
    </source>
</evidence>
<evidence type="ECO:0000256" key="1">
    <source>
        <dbReference type="SAM" id="MobiDB-lite"/>
    </source>
</evidence>
<proteinExistence type="predicted"/>
<evidence type="ECO:0000313" key="5">
    <source>
        <dbReference type="Proteomes" id="UP000246099"/>
    </source>
</evidence>
<dbReference type="InterPro" id="IPR005625">
    <property type="entry name" value="PepSY-ass_TM"/>
</dbReference>
<evidence type="ECO:0000313" key="4">
    <source>
        <dbReference type="EMBL" id="AWO02071.1"/>
    </source>
</evidence>
<accession>A0ABM6WDI6</accession>
<dbReference type="Pfam" id="PF03929">
    <property type="entry name" value="PepSY_TM"/>
    <property type="match status" value="1"/>
</dbReference>